<comment type="caution">
    <text evidence="1">The sequence shown here is derived from an EMBL/GenBank/DDBJ whole genome shotgun (WGS) entry which is preliminary data.</text>
</comment>
<dbReference type="InterPro" id="IPR006542">
    <property type="entry name" value="DUF1093"/>
</dbReference>
<dbReference type="EMBL" id="AXDY01000006">
    <property type="protein sequence ID" value="ERS93231.1"/>
    <property type="molecule type" value="Genomic_DNA"/>
</dbReference>
<name>A0ABN0PCA0_STASI</name>
<dbReference type="GeneID" id="77331843"/>
<dbReference type="RefSeq" id="WP_023015714.1">
    <property type="nucleotide sequence ID" value="NZ_AXDY01000006.1"/>
</dbReference>
<keyword evidence="2" id="KW-1185">Reference proteome</keyword>
<gene>
    <name evidence="1" type="ORF">SSIM_08075</name>
</gene>
<sequence length="104" mass="12123">MKKKVLVTIAILLFFAVVAFSIVRNEFTDRVNPFLTTEKSYAKVEKGTQYYENVQAYSKDGERVPYKLTFNGFDPQKENVVIIHKGKYVKEIHYLDTLPKDVKE</sequence>
<organism evidence="1 2">
    <name type="scientific">Staphylococcus simulans UMC-CNS-990</name>
    <dbReference type="NCBI Taxonomy" id="1405498"/>
    <lineage>
        <taxon>Bacteria</taxon>
        <taxon>Bacillati</taxon>
        <taxon>Bacillota</taxon>
        <taxon>Bacilli</taxon>
        <taxon>Bacillales</taxon>
        <taxon>Staphylococcaceae</taxon>
        <taxon>Staphylococcus</taxon>
    </lineage>
</organism>
<dbReference type="PANTHER" id="PTHR36433:SF3">
    <property type="entry name" value="YXEA FAMILY PROTEIN"/>
    <property type="match status" value="1"/>
</dbReference>
<protein>
    <recommendedName>
        <fullName evidence="3">YxeA family protein</fullName>
    </recommendedName>
</protein>
<reference evidence="1 2" key="1">
    <citation type="journal article" date="2013" name="Genome Announc.">
        <title>Draft Genome Sequence of Staphylococcus simulans UMC-CNS-990, Isolated from a Case of Chronic Bovine Mastitis.</title>
        <authorList>
            <person name="Calcutt M.J."/>
            <person name="Foecking M.F."/>
            <person name="Hsieh H.Y."/>
            <person name="Perry J."/>
            <person name="Stewart G.C."/>
            <person name="Middleton J.R."/>
        </authorList>
    </citation>
    <scope>NUCLEOTIDE SEQUENCE [LARGE SCALE GENOMIC DNA]</scope>
    <source>
        <strain evidence="1 2">UMC-CNS-990</strain>
    </source>
</reference>
<dbReference type="Proteomes" id="UP000017131">
    <property type="component" value="Unassembled WGS sequence"/>
</dbReference>
<evidence type="ECO:0008006" key="3">
    <source>
        <dbReference type="Google" id="ProtNLM"/>
    </source>
</evidence>
<evidence type="ECO:0000313" key="1">
    <source>
        <dbReference type="EMBL" id="ERS93231.1"/>
    </source>
</evidence>
<accession>A0ABN0PCA0</accession>
<dbReference type="NCBIfam" id="TIGR01655">
    <property type="entry name" value="yxeA_fam"/>
    <property type="match status" value="1"/>
</dbReference>
<evidence type="ECO:0000313" key="2">
    <source>
        <dbReference type="Proteomes" id="UP000017131"/>
    </source>
</evidence>
<dbReference type="PANTHER" id="PTHR36433">
    <property type="entry name" value="HYPOTHETICAL CYTOSOLIC PROTEIN"/>
    <property type="match status" value="1"/>
</dbReference>
<dbReference type="InterPro" id="IPR036166">
    <property type="entry name" value="YxeA-like_sf"/>
</dbReference>
<proteinExistence type="predicted"/>
<dbReference type="SUPFAM" id="SSF159121">
    <property type="entry name" value="BC4932-like"/>
    <property type="match status" value="1"/>
</dbReference>